<keyword evidence="7" id="KW-0963">Cytoplasm</keyword>
<keyword evidence="5 6" id="KW-0408">Iron</keyword>
<dbReference type="EMBL" id="CP065383">
    <property type="protein sequence ID" value="QPM67340.1"/>
    <property type="molecule type" value="Genomic_DNA"/>
</dbReference>
<feature type="domain" description="Ferritin-like diiron" evidence="8">
    <location>
        <begin position="1"/>
        <end position="145"/>
    </location>
</feature>
<evidence type="ECO:0000256" key="7">
    <source>
        <dbReference type="RuleBase" id="RU361145"/>
    </source>
</evidence>
<evidence type="ECO:0000256" key="3">
    <source>
        <dbReference type="ARBA" id="ARBA00022723"/>
    </source>
</evidence>
<dbReference type="KEGG" id="alam:RT761_00541"/>
<dbReference type="GO" id="GO:0006879">
    <property type="term" value="P:intracellular iron ion homeostasis"/>
    <property type="evidence" value="ECO:0007669"/>
    <property type="project" value="UniProtKB-KW"/>
</dbReference>
<dbReference type="GO" id="GO:0006826">
    <property type="term" value="P:iron ion transport"/>
    <property type="evidence" value="ECO:0007669"/>
    <property type="project" value="InterPro"/>
</dbReference>
<dbReference type="GO" id="GO:0004322">
    <property type="term" value="F:ferroxidase activity"/>
    <property type="evidence" value="ECO:0007669"/>
    <property type="project" value="TreeGrafter"/>
</dbReference>
<keyword evidence="10" id="KW-1185">Reference proteome</keyword>
<dbReference type="CDD" id="cd01055">
    <property type="entry name" value="Nonheme_Ferritin"/>
    <property type="match status" value="1"/>
</dbReference>
<evidence type="ECO:0000256" key="6">
    <source>
        <dbReference type="PIRSR" id="PIRSR601519-1"/>
    </source>
</evidence>
<feature type="binding site" evidence="6">
    <location>
        <position position="53"/>
    </location>
    <ligand>
        <name>Fe cation</name>
        <dbReference type="ChEBI" id="CHEBI:24875"/>
        <label>1</label>
    </ligand>
</feature>
<dbReference type="FunFam" id="1.20.1260.10:FF:000001">
    <property type="entry name" value="Non-heme ferritin"/>
    <property type="match status" value="1"/>
</dbReference>
<sequence length="164" mass="19191">MMSKKLEDAINEQIKNEFFSGYLYLSMAAQSEEMNLPGVAHWFKVQAKEEQEHGMKFYDFINDRGGRVLLKAIEQPETEFKNVLDMFNKTLEHEKLVTSMINNLYEIALKEKDYPAQIMLQWFIDEQVEEEKNASDIIAILKMIGDKGHGLHMLDRDLGKREED</sequence>
<evidence type="ECO:0000313" key="10">
    <source>
        <dbReference type="Proteomes" id="UP000594463"/>
    </source>
</evidence>
<dbReference type="AlphaFoldDB" id="A0A7T1AK08"/>
<accession>A0A7T1AK08</accession>
<feature type="binding site" evidence="6">
    <location>
        <position position="94"/>
    </location>
    <ligand>
        <name>Fe cation</name>
        <dbReference type="ChEBI" id="CHEBI:24875"/>
        <label>1</label>
    </ligand>
</feature>
<dbReference type="EC" id="1.16.3.2" evidence="7"/>
<feature type="binding site" evidence="6">
    <location>
        <position position="50"/>
    </location>
    <ligand>
        <name>Fe cation</name>
        <dbReference type="ChEBI" id="CHEBI:24875"/>
        <label>1</label>
    </ligand>
</feature>
<evidence type="ECO:0000313" key="9">
    <source>
        <dbReference type="EMBL" id="QPM67340.1"/>
    </source>
</evidence>
<dbReference type="GO" id="GO:0005829">
    <property type="term" value="C:cytosol"/>
    <property type="evidence" value="ECO:0007669"/>
    <property type="project" value="TreeGrafter"/>
</dbReference>
<evidence type="ECO:0000256" key="2">
    <source>
        <dbReference type="ARBA" id="ARBA00022434"/>
    </source>
</evidence>
<dbReference type="InterPro" id="IPR009078">
    <property type="entry name" value="Ferritin-like_SF"/>
</dbReference>
<dbReference type="PANTHER" id="PTHR11431:SF127">
    <property type="entry name" value="BACTERIAL NON-HEME FERRITIN"/>
    <property type="match status" value="1"/>
</dbReference>
<evidence type="ECO:0000256" key="5">
    <source>
        <dbReference type="ARBA" id="ARBA00023004"/>
    </source>
</evidence>
<keyword evidence="3 6" id="KW-0479">Metal-binding</keyword>
<proteinExistence type="inferred from homology"/>
<organism evidence="9 10">
    <name type="scientific">Atribacter laminatus</name>
    <dbReference type="NCBI Taxonomy" id="2847778"/>
    <lineage>
        <taxon>Bacteria</taxon>
        <taxon>Pseudomonadati</taxon>
        <taxon>Atribacterota</taxon>
        <taxon>Atribacteria</taxon>
        <taxon>Atribacterales</taxon>
        <taxon>Atribacteraceae</taxon>
        <taxon>Atribacter</taxon>
    </lineage>
</organism>
<dbReference type="GO" id="GO:0042802">
    <property type="term" value="F:identical protein binding"/>
    <property type="evidence" value="ECO:0007669"/>
    <property type="project" value="UniProtKB-ARBA"/>
</dbReference>
<dbReference type="GO" id="GO:0008199">
    <property type="term" value="F:ferric iron binding"/>
    <property type="evidence" value="ECO:0007669"/>
    <property type="project" value="InterPro"/>
</dbReference>
<comment type="catalytic activity">
    <reaction evidence="7">
        <text>4 Fe(2+) + O2 + 6 H2O = 4 iron(III) oxide-hydroxide + 12 H(+)</text>
        <dbReference type="Rhea" id="RHEA:11972"/>
        <dbReference type="ChEBI" id="CHEBI:15377"/>
        <dbReference type="ChEBI" id="CHEBI:15378"/>
        <dbReference type="ChEBI" id="CHEBI:15379"/>
        <dbReference type="ChEBI" id="CHEBI:29033"/>
        <dbReference type="ChEBI" id="CHEBI:78619"/>
        <dbReference type="EC" id="1.16.3.2"/>
    </reaction>
</comment>
<dbReference type="InterPro" id="IPR008331">
    <property type="entry name" value="Ferritin_DPS_dom"/>
</dbReference>
<dbReference type="PANTHER" id="PTHR11431">
    <property type="entry name" value="FERRITIN"/>
    <property type="match status" value="1"/>
</dbReference>
<dbReference type="InterPro" id="IPR009040">
    <property type="entry name" value="Ferritin-like_diiron"/>
</dbReference>
<dbReference type="RefSeq" id="WP_218112548.1">
    <property type="nucleotide sequence ID" value="NZ_CP065383.1"/>
</dbReference>
<evidence type="ECO:0000256" key="1">
    <source>
        <dbReference type="ARBA" id="ARBA00006950"/>
    </source>
</evidence>
<feature type="binding site" evidence="6">
    <location>
        <position position="127"/>
    </location>
    <ligand>
        <name>Fe cation</name>
        <dbReference type="ChEBI" id="CHEBI:24875"/>
        <label>1</label>
    </ligand>
</feature>
<feature type="binding site" evidence="6">
    <location>
        <position position="17"/>
    </location>
    <ligand>
        <name>Fe cation</name>
        <dbReference type="ChEBI" id="CHEBI:24875"/>
        <label>1</label>
    </ligand>
</feature>
<gene>
    <name evidence="9" type="primary">ftnA</name>
    <name evidence="9" type="ORF">RT761_00541</name>
</gene>
<name>A0A7T1AK08_ATRLM</name>
<evidence type="ECO:0000259" key="8">
    <source>
        <dbReference type="PROSITE" id="PS50905"/>
    </source>
</evidence>
<comment type="similarity">
    <text evidence="1 7">Belongs to the ferritin family. Prokaryotic subfamily.</text>
</comment>
<evidence type="ECO:0000256" key="4">
    <source>
        <dbReference type="ARBA" id="ARBA00023002"/>
    </source>
</evidence>
<dbReference type="GO" id="GO:0008198">
    <property type="term" value="F:ferrous iron binding"/>
    <property type="evidence" value="ECO:0007669"/>
    <property type="project" value="TreeGrafter"/>
</dbReference>
<dbReference type="InterPro" id="IPR041719">
    <property type="entry name" value="Ferritin_prok"/>
</dbReference>
<comment type="subcellular location">
    <subcellularLocation>
        <location evidence="7">Cytoplasm</location>
    </subcellularLocation>
</comment>
<reference evidence="9 10" key="1">
    <citation type="journal article" date="2021" name="Nat. Commun.">
        <title>Isolation of a member of the candidate phylum Atribacteria reveals a unique cell membrane structure.</title>
        <authorList>
            <person name="Taiki K."/>
            <person name="Nobu M.K."/>
            <person name="Kusada H."/>
            <person name="Meng X.-Y."/>
            <person name="Hosoki N."/>
            <person name="Uematsu K."/>
            <person name="Yoshioka H."/>
            <person name="Kamagata Y."/>
            <person name="Tamaki H."/>
        </authorList>
    </citation>
    <scope>NUCLEOTIDE SEQUENCE [LARGE SCALE GENOMIC DNA]</scope>
    <source>
        <strain evidence="9 10">RT761</strain>
    </source>
</reference>
<protein>
    <recommendedName>
        <fullName evidence="7">Ferritin</fullName>
        <ecNumber evidence="7">1.16.3.2</ecNumber>
    </recommendedName>
</protein>
<dbReference type="Pfam" id="PF00210">
    <property type="entry name" value="Ferritin"/>
    <property type="match status" value="1"/>
</dbReference>
<dbReference type="InterPro" id="IPR012347">
    <property type="entry name" value="Ferritin-like"/>
</dbReference>
<dbReference type="SUPFAM" id="SSF47240">
    <property type="entry name" value="Ferritin-like"/>
    <property type="match status" value="1"/>
</dbReference>
<keyword evidence="2 7" id="KW-0409">Iron storage</keyword>
<dbReference type="Proteomes" id="UP000594463">
    <property type="component" value="Chromosome"/>
</dbReference>
<dbReference type="Gene3D" id="1.20.1260.10">
    <property type="match status" value="1"/>
</dbReference>
<dbReference type="PROSITE" id="PS50905">
    <property type="entry name" value="FERRITIN_LIKE"/>
    <property type="match status" value="1"/>
</dbReference>
<comment type="function">
    <text evidence="7">Iron-storage protein.</text>
</comment>
<keyword evidence="4 9" id="KW-0560">Oxidoreductase</keyword>
<dbReference type="InterPro" id="IPR001519">
    <property type="entry name" value="Ferritin"/>
</dbReference>